<dbReference type="OrthoDB" id="9772100at2"/>
<dbReference type="InterPro" id="IPR011123">
    <property type="entry name" value="Y_Y_Y"/>
</dbReference>
<evidence type="ECO:0000313" key="4">
    <source>
        <dbReference type="EMBL" id="SEL84961.1"/>
    </source>
</evidence>
<evidence type="ECO:0000313" key="5">
    <source>
        <dbReference type="Proteomes" id="UP000199297"/>
    </source>
</evidence>
<evidence type="ECO:0000259" key="3">
    <source>
        <dbReference type="SMART" id="SM00267"/>
    </source>
</evidence>
<feature type="transmembrane region" description="Helical" evidence="2">
    <location>
        <begin position="795"/>
        <end position="816"/>
    </location>
</feature>
<dbReference type="PANTHER" id="PTHR43547:SF2">
    <property type="entry name" value="HYBRID SIGNAL TRANSDUCTION HISTIDINE KINASE C"/>
    <property type="match status" value="1"/>
</dbReference>
<dbReference type="SMART" id="SM00267">
    <property type="entry name" value="GGDEF"/>
    <property type="match status" value="1"/>
</dbReference>
<dbReference type="AlphaFoldDB" id="A0A1H7TJK0"/>
<dbReference type="InterPro" id="IPR011110">
    <property type="entry name" value="Reg_prop"/>
</dbReference>
<dbReference type="Gene3D" id="3.30.70.270">
    <property type="match status" value="1"/>
</dbReference>
<dbReference type="Pfam" id="PF00990">
    <property type="entry name" value="GGDEF"/>
    <property type="match status" value="1"/>
</dbReference>
<keyword evidence="2" id="KW-0472">Membrane</keyword>
<dbReference type="InterPro" id="IPR015943">
    <property type="entry name" value="WD40/YVTN_repeat-like_dom_sf"/>
</dbReference>
<keyword evidence="2" id="KW-1133">Transmembrane helix</keyword>
<feature type="domain" description="GGDEF" evidence="3">
    <location>
        <begin position="848"/>
        <end position="1021"/>
    </location>
</feature>
<dbReference type="Proteomes" id="UP000199297">
    <property type="component" value="Unassembled WGS sequence"/>
</dbReference>
<sequence>MKNKFTLLIISLLAFNCLSQEVKLFKNFGVDNPMSYNFVRTMAQDQYGFMWFGSSEGLDRFDGHQVVSFHHDASKTNSLSSDVISRIVIDSREKLWVGTFGGGINLYRPASQDFMHFSSKSADLALSNDIVNAIFEDSQGQIWVGTEKGINLITQRAGQWQVKQIVQAAEHENGLTHNTIHAIAEVNGNEIWVGTHGGGISVFDHSGSFKRAIHLDNIDSESYQFISSLLVDKQNNVWIGTVDNGLFRVTLANADVQHYTFNANQECSLTSNAITSLYQDAEHAIWIATDNGLSIYNHQTHDFTRYRHAANNPYSLSNDFIITFFEDNNKMMWIGTFSGVNRWDPNMATFRQYSAQTQPQLKNFNITSFAQIDEQHIIFSAYSGWIYQLSLSDQTITATDFSEHFAEFRVMTLFADNNLLWVGTRSNGLFMVDLTTHAIRAFRHDEKNPATISANSITDIIKDQQGNIWVSTFHKGINKLNADGSFIRYPANENFPTQGPSSDHVLQLLVDDEGFIWLATFGGGLSRFEPSLEKFQHINHQATNPNSLSSDLSWTMAFDSDNNLWVGTQAGGLNILSVEDRKNGQFNFKHLNSKDGMKSMTVYGITQDDYGDIWLSTSKGISRYSPRDGRFKHFDLTHGLVDLEFTHSAIFKGLDHTLYFGSGKGFNSIMPGNVNQKPPAPSVRLTNIVKVNEAMSLPTELAKLTHLTLAYDHQLITFEYIGLNYASPESTHYQYRLLGFDQQWLDAGKSRRATYTNLPAGNYRLQIKAANSDSLWSEPSLELDITVNPAPWQTWWAYLLYTVLIAFTILIYSRFLNRKLILEQQQKLYLAQQVKEKTDKFKTQNLALAQANKQLEKAAIVDKVTGVKSRRYLDIYIEQTSQLMKQMHQNLLPVQRDLLPRLYILMVKVSDFAEFSDSQLINLTDLLLYTRNSDDLVIRWSDDTFAIIGYEKDNNASELATRLATRFAGLVTDLKTINMAYAYFPFSRDNPLGLNWDQISVLIEQALAFAEQDPQLAWLGLCGPKSTSFDYLALMQANSLSSVKAQLVVKSGLL</sequence>
<dbReference type="Pfam" id="PF07495">
    <property type="entry name" value="Y_Y_Y"/>
    <property type="match status" value="1"/>
</dbReference>
<gene>
    <name evidence="4" type="ORF">SAMN05216262_1262</name>
</gene>
<dbReference type="GO" id="GO:0000155">
    <property type="term" value="F:phosphorelay sensor kinase activity"/>
    <property type="evidence" value="ECO:0007669"/>
    <property type="project" value="TreeGrafter"/>
</dbReference>
<reference evidence="5" key="1">
    <citation type="submission" date="2016-10" db="EMBL/GenBank/DDBJ databases">
        <authorList>
            <person name="Varghese N."/>
            <person name="Submissions S."/>
        </authorList>
    </citation>
    <scope>NUCLEOTIDE SEQUENCE [LARGE SCALE GENOMIC DNA]</scope>
    <source>
        <strain evidence="5">CGMCC 1.9127</strain>
    </source>
</reference>
<dbReference type="InterPro" id="IPR043128">
    <property type="entry name" value="Rev_trsase/Diguanyl_cyclase"/>
</dbReference>
<accession>A0A1H7TJK0</accession>
<dbReference type="STRING" id="641665.GCA_002104455_02181"/>
<proteinExistence type="predicted"/>
<protein>
    <submittedName>
        <fullName evidence="4">Ligand-binding sensor domain-containing protein</fullName>
    </submittedName>
</protein>
<dbReference type="Gene3D" id="2.60.40.10">
    <property type="entry name" value="Immunoglobulins"/>
    <property type="match status" value="1"/>
</dbReference>
<dbReference type="SUPFAM" id="SSF101898">
    <property type="entry name" value="NHL repeat"/>
    <property type="match status" value="1"/>
</dbReference>
<dbReference type="Pfam" id="PF07494">
    <property type="entry name" value="Reg_prop"/>
    <property type="match status" value="7"/>
</dbReference>
<dbReference type="EMBL" id="FOBI01000026">
    <property type="protein sequence ID" value="SEL84961.1"/>
    <property type="molecule type" value="Genomic_DNA"/>
</dbReference>
<dbReference type="InterPro" id="IPR013783">
    <property type="entry name" value="Ig-like_fold"/>
</dbReference>
<keyword evidence="2" id="KW-0812">Transmembrane</keyword>
<dbReference type="Gene3D" id="2.130.10.10">
    <property type="entry name" value="YVTN repeat-like/Quinoprotein amine dehydrogenase"/>
    <property type="match status" value="2"/>
</dbReference>
<dbReference type="SUPFAM" id="SSF63829">
    <property type="entry name" value="Calcium-dependent phosphotriesterase"/>
    <property type="match status" value="2"/>
</dbReference>
<evidence type="ECO:0000256" key="2">
    <source>
        <dbReference type="SAM" id="Phobius"/>
    </source>
</evidence>
<evidence type="ECO:0000256" key="1">
    <source>
        <dbReference type="ARBA" id="ARBA00022553"/>
    </source>
</evidence>
<keyword evidence="5" id="KW-1185">Reference proteome</keyword>
<organism evidence="4 5">
    <name type="scientific">Colwellia chukchiensis</name>
    <dbReference type="NCBI Taxonomy" id="641665"/>
    <lineage>
        <taxon>Bacteria</taxon>
        <taxon>Pseudomonadati</taxon>
        <taxon>Pseudomonadota</taxon>
        <taxon>Gammaproteobacteria</taxon>
        <taxon>Alteromonadales</taxon>
        <taxon>Colwelliaceae</taxon>
        <taxon>Colwellia</taxon>
    </lineage>
</organism>
<dbReference type="PANTHER" id="PTHR43547">
    <property type="entry name" value="TWO-COMPONENT HISTIDINE KINASE"/>
    <property type="match status" value="1"/>
</dbReference>
<dbReference type="InterPro" id="IPR000160">
    <property type="entry name" value="GGDEF_dom"/>
</dbReference>
<keyword evidence="1" id="KW-0597">Phosphoprotein</keyword>
<name>A0A1H7TJK0_9GAMM</name>